<reference evidence="1" key="1">
    <citation type="submission" date="2020-04" db="EMBL/GenBank/DDBJ databases">
        <authorList>
            <person name="Alioto T."/>
            <person name="Alioto T."/>
            <person name="Gomez Garrido J."/>
        </authorList>
    </citation>
    <scope>NUCLEOTIDE SEQUENCE</scope>
    <source>
        <strain evidence="1">A484AB</strain>
    </source>
</reference>
<protein>
    <submittedName>
        <fullName evidence="1">Uncharacterized protein</fullName>
    </submittedName>
</protein>
<organism evidence="1 2">
    <name type="scientific">Paramuricea clavata</name>
    <name type="common">Red gorgonian</name>
    <name type="synonym">Violescent sea-whip</name>
    <dbReference type="NCBI Taxonomy" id="317549"/>
    <lineage>
        <taxon>Eukaryota</taxon>
        <taxon>Metazoa</taxon>
        <taxon>Cnidaria</taxon>
        <taxon>Anthozoa</taxon>
        <taxon>Octocorallia</taxon>
        <taxon>Malacalcyonacea</taxon>
        <taxon>Plexauridae</taxon>
        <taxon>Paramuricea</taxon>
    </lineage>
</organism>
<proteinExistence type="predicted"/>
<evidence type="ECO:0000313" key="2">
    <source>
        <dbReference type="Proteomes" id="UP001152795"/>
    </source>
</evidence>
<comment type="caution">
    <text evidence="1">The sequence shown here is derived from an EMBL/GenBank/DDBJ whole genome shotgun (WGS) entry which is preliminary data.</text>
</comment>
<dbReference type="OrthoDB" id="10066664at2759"/>
<name>A0A7D9DAY6_PARCT</name>
<dbReference type="EMBL" id="CACRXK020000152">
    <property type="protein sequence ID" value="CAB3978915.1"/>
    <property type="molecule type" value="Genomic_DNA"/>
</dbReference>
<evidence type="ECO:0000313" key="1">
    <source>
        <dbReference type="EMBL" id="CAB3978915.1"/>
    </source>
</evidence>
<keyword evidence="2" id="KW-1185">Reference proteome</keyword>
<sequence length="145" mass="16650">MSSHLDLLLDKERRKVLIEEEAELQHNCEAINTLLDITQTLARQGISFRAEDVTHRVTAKVNQAGMFSVIADTTPDVSHIDQLSVVAQYLNAKGNPQESMIKGCQAKLKEYLGKEVYYHVDVHEKCHDEDEDFDERSPECRYKHH</sequence>
<accession>A0A7D9DAY6</accession>
<gene>
    <name evidence="1" type="ORF">PACLA_8A031677</name>
</gene>
<dbReference type="Proteomes" id="UP001152795">
    <property type="component" value="Unassembled WGS sequence"/>
</dbReference>
<dbReference type="AlphaFoldDB" id="A0A7D9DAY6"/>